<gene>
    <name evidence="2" type="ORF">DUNSADRAFT_8151</name>
</gene>
<feature type="compositionally biased region" description="Low complexity" evidence="1">
    <location>
        <begin position="271"/>
        <end position="294"/>
    </location>
</feature>
<protein>
    <submittedName>
        <fullName evidence="2">Uncharacterized protein</fullName>
    </submittedName>
</protein>
<feature type="compositionally biased region" description="Pro residues" evidence="1">
    <location>
        <begin position="256"/>
        <end position="270"/>
    </location>
</feature>
<keyword evidence="3" id="KW-1185">Reference proteome</keyword>
<comment type="caution">
    <text evidence="2">The sequence shown here is derived from an EMBL/GenBank/DDBJ whole genome shotgun (WGS) entry which is preliminary data.</text>
</comment>
<proteinExistence type="predicted"/>
<name>A0ABQ7GK51_DUNSA</name>
<dbReference type="Proteomes" id="UP000815325">
    <property type="component" value="Unassembled WGS sequence"/>
</dbReference>
<feature type="compositionally biased region" description="Polar residues" evidence="1">
    <location>
        <begin position="77"/>
        <end position="86"/>
    </location>
</feature>
<evidence type="ECO:0000313" key="3">
    <source>
        <dbReference type="Proteomes" id="UP000815325"/>
    </source>
</evidence>
<feature type="region of interest" description="Disordered" evidence="1">
    <location>
        <begin position="142"/>
        <end position="336"/>
    </location>
</feature>
<evidence type="ECO:0000256" key="1">
    <source>
        <dbReference type="SAM" id="MobiDB-lite"/>
    </source>
</evidence>
<feature type="compositionally biased region" description="Low complexity" evidence="1">
    <location>
        <begin position="170"/>
        <end position="230"/>
    </location>
</feature>
<sequence>EDAAVDSLSRLHCGMQLLISPVQGQHAAGQNGDVSEQLKQAQMGANDRMRKAPEKSAPAGVFWEQGDAEQQQQQSQGRLANSTSFRASPAGINDFTPSFGGYYSQFVLAEPEKLRRLITRASSQNPRATDMAEHAVGLPGAEPAARPEAVQGNGEASNSNSSSTWGRRWSLGGKLLSFGSSKHSGSGAVKPDAAPSTSTAPSPTLPVAPAAGAPSSSSSTAAASAPASAAGLHAVEPSGGTTAQQTSAPVAASEPAPTPAPAAPPKPARAPSPTINLTRSNSNSSGNTSSKAGKGVAGAGQGALSALHKSLERQGLEEKQMLGSRELMDTHAPTPDRDEELWAQAAPLGGQPEGMAIQLSKAA</sequence>
<accession>A0ABQ7GK51</accession>
<feature type="non-terminal residue" evidence="2">
    <location>
        <position position="1"/>
    </location>
</feature>
<feature type="region of interest" description="Disordered" evidence="1">
    <location>
        <begin position="24"/>
        <end position="87"/>
    </location>
</feature>
<reference evidence="2" key="1">
    <citation type="submission" date="2017-08" db="EMBL/GenBank/DDBJ databases">
        <authorList>
            <person name="Polle J.E."/>
            <person name="Barry K."/>
            <person name="Cushman J."/>
            <person name="Schmutz J."/>
            <person name="Tran D."/>
            <person name="Hathwaick L.T."/>
            <person name="Yim W.C."/>
            <person name="Jenkins J."/>
            <person name="Mckie-Krisberg Z.M."/>
            <person name="Prochnik S."/>
            <person name="Lindquist E."/>
            <person name="Dockter R.B."/>
            <person name="Adam C."/>
            <person name="Molina H."/>
            <person name="Bunkerborg J."/>
            <person name="Jin E."/>
            <person name="Buchheim M."/>
            <person name="Magnuson J."/>
        </authorList>
    </citation>
    <scope>NUCLEOTIDE SEQUENCE</scope>
    <source>
        <strain evidence="2">CCAP 19/18</strain>
    </source>
</reference>
<feature type="compositionally biased region" description="Low complexity" evidence="1">
    <location>
        <begin position="246"/>
        <end position="255"/>
    </location>
</feature>
<dbReference type="EMBL" id="MU069731">
    <property type="protein sequence ID" value="KAF5834925.1"/>
    <property type="molecule type" value="Genomic_DNA"/>
</dbReference>
<organism evidence="2 3">
    <name type="scientific">Dunaliella salina</name>
    <name type="common">Green alga</name>
    <name type="synonym">Protococcus salinus</name>
    <dbReference type="NCBI Taxonomy" id="3046"/>
    <lineage>
        <taxon>Eukaryota</taxon>
        <taxon>Viridiplantae</taxon>
        <taxon>Chlorophyta</taxon>
        <taxon>core chlorophytes</taxon>
        <taxon>Chlorophyceae</taxon>
        <taxon>CS clade</taxon>
        <taxon>Chlamydomonadales</taxon>
        <taxon>Dunaliellaceae</taxon>
        <taxon>Dunaliella</taxon>
    </lineage>
</organism>
<evidence type="ECO:0000313" key="2">
    <source>
        <dbReference type="EMBL" id="KAF5834925.1"/>
    </source>
</evidence>
<feature type="compositionally biased region" description="Basic and acidic residues" evidence="1">
    <location>
        <begin position="309"/>
        <end position="320"/>
    </location>
</feature>